<evidence type="ECO:0000313" key="8">
    <source>
        <dbReference type="Proteomes" id="UP001171606"/>
    </source>
</evidence>
<keyword evidence="7" id="KW-0282">Flagellum</keyword>
<name>A0ABT8PI08_9BURK</name>
<dbReference type="EMBL" id="JAUJSQ010000011">
    <property type="protein sequence ID" value="MDN7934696.1"/>
    <property type="molecule type" value="Genomic_DNA"/>
</dbReference>
<dbReference type="Pfam" id="PF02561">
    <property type="entry name" value="FliS"/>
    <property type="match status" value="1"/>
</dbReference>
<dbReference type="NCBIfam" id="TIGR00208">
    <property type="entry name" value="fliS"/>
    <property type="match status" value="1"/>
</dbReference>
<evidence type="ECO:0000256" key="3">
    <source>
        <dbReference type="ARBA" id="ARBA00022490"/>
    </source>
</evidence>
<accession>A0ABT8PI08</accession>
<dbReference type="PIRSF" id="PIRSF039090">
    <property type="entry name" value="Flis"/>
    <property type="match status" value="1"/>
</dbReference>
<evidence type="ECO:0000256" key="6">
    <source>
        <dbReference type="PIRNR" id="PIRNR039090"/>
    </source>
</evidence>
<dbReference type="InterPro" id="IPR036584">
    <property type="entry name" value="FliS_sf"/>
</dbReference>
<keyword evidence="7" id="KW-0966">Cell projection</keyword>
<dbReference type="PANTHER" id="PTHR34773:SF1">
    <property type="entry name" value="FLAGELLAR SECRETION CHAPERONE FLIS"/>
    <property type="match status" value="1"/>
</dbReference>
<dbReference type="InterPro" id="IPR003713">
    <property type="entry name" value="FliS"/>
</dbReference>
<dbReference type="Proteomes" id="UP001171606">
    <property type="component" value="Unassembled WGS sequence"/>
</dbReference>
<reference evidence="7" key="1">
    <citation type="submission" date="2023-07" db="EMBL/GenBank/DDBJ databases">
        <title>A collection of bacterial strains from the Burkholderia cepacia Research Laboratory and Repository.</title>
        <authorList>
            <person name="Lipuma J."/>
            <person name="Spilker T."/>
            <person name="Caverly L."/>
        </authorList>
    </citation>
    <scope>NUCLEOTIDE SEQUENCE</scope>
    <source>
        <strain evidence="7">AU42020</strain>
    </source>
</reference>
<dbReference type="CDD" id="cd16098">
    <property type="entry name" value="FliS"/>
    <property type="match status" value="1"/>
</dbReference>
<evidence type="ECO:0000256" key="2">
    <source>
        <dbReference type="ARBA" id="ARBA00008787"/>
    </source>
</evidence>
<organism evidence="7 8">
    <name type="scientific">Burkholderia metallica</name>
    <dbReference type="NCBI Taxonomy" id="488729"/>
    <lineage>
        <taxon>Bacteria</taxon>
        <taxon>Pseudomonadati</taxon>
        <taxon>Pseudomonadota</taxon>
        <taxon>Betaproteobacteria</taxon>
        <taxon>Burkholderiales</taxon>
        <taxon>Burkholderiaceae</taxon>
        <taxon>Burkholderia</taxon>
        <taxon>Burkholderia cepacia complex</taxon>
    </lineage>
</organism>
<sequence>MNQQGYESYCASHRDVQTAGASPAQLVVVLMNGLLDELARVRAHIDAGRYERKGNGIAKCIAMFAGLTSMLDHDAKVEIVGRLTGLYEYCVRRLNEAGLTLDTALVDEVASLVTTLRDAWAQIDQQHGR</sequence>
<protein>
    <recommendedName>
        <fullName evidence="6">Flagellar secretion chaperone FliS</fullName>
    </recommendedName>
</protein>
<comment type="subcellular location">
    <subcellularLocation>
        <location evidence="1 6">Cytoplasm</location>
        <location evidence="1 6">Cytosol</location>
    </subcellularLocation>
</comment>
<evidence type="ECO:0000313" key="7">
    <source>
        <dbReference type="EMBL" id="MDN7934696.1"/>
    </source>
</evidence>
<evidence type="ECO:0000256" key="5">
    <source>
        <dbReference type="ARBA" id="ARBA00023186"/>
    </source>
</evidence>
<dbReference type="SUPFAM" id="SSF101116">
    <property type="entry name" value="Flagellar export chaperone FliS"/>
    <property type="match status" value="1"/>
</dbReference>
<keyword evidence="8" id="KW-1185">Reference proteome</keyword>
<dbReference type="RefSeq" id="WP_301756781.1">
    <property type="nucleotide sequence ID" value="NZ_JAUJSQ010000011.1"/>
</dbReference>
<gene>
    <name evidence="7" type="primary">fliS</name>
    <name evidence="7" type="ORF">QZM52_25800</name>
</gene>
<dbReference type="PANTHER" id="PTHR34773">
    <property type="entry name" value="FLAGELLAR SECRETION CHAPERONE FLIS"/>
    <property type="match status" value="1"/>
</dbReference>
<keyword evidence="5" id="KW-0143">Chaperone</keyword>
<keyword evidence="4 6" id="KW-1005">Bacterial flagellum biogenesis</keyword>
<comment type="caution">
    <text evidence="7">The sequence shown here is derived from an EMBL/GenBank/DDBJ whole genome shotgun (WGS) entry which is preliminary data.</text>
</comment>
<evidence type="ECO:0000256" key="1">
    <source>
        <dbReference type="ARBA" id="ARBA00004514"/>
    </source>
</evidence>
<evidence type="ECO:0000256" key="4">
    <source>
        <dbReference type="ARBA" id="ARBA00022795"/>
    </source>
</evidence>
<keyword evidence="7" id="KW-0969">Cilium</keyword>
<dbReference type="Gene3D" id="1.20.120.340">
    <property type="entry name" value="Flagellar protein FliS"/>
    <property type="match status" value="1"/>
</dbReference>
<proteinExistence type="inferred from homology"/>
<keyword evidence="3 6" id="KW-0963">Cytoplasm</keyword>
<comment type="similarity">
    <text evidence="2 6">Belongs to the FliS family.</text>
</comment>